<keyword evidence="3" id="KW-1185">Reference proteome</keyword>
<comment type="caution">
    <text evidence="2">The sequence shown here is derived from an EMBL/GenBank/DDBJ whole genome shotgun (WGS) entry which is preliminary data.</text>
</comment>
<dbReference type="AlphaFoldDB" id="A0A3S5AYL1"/>
<name>A0A3S5AYL1_9PLAT</name>
<feature type="transmembrane region" description="Helical" evidence="1">
    <location>
        <begin position="149"/>
        <end position="169"/>
    </location>
</feature>
<sequence>MQNFLAGLTPGQTAWICELAVRSMQLPRQLLVQLTLNPDAISTSAIKNSNLDSGSEEPAIFYLAYLGLAEELVLCHDSMTRRNVSRTIFFSDSSFTPITALSGSKQTPSKDDSRRILLLPRLFPKIEALRCYLGDSVGIYFQWMKSYSLALTLPAVLSLLLSAFVSYMVSFSGPSF</sequence>
<gene>
    <name evidence="2" type="ORF">PXEA_LOCUS34370</name>
</gene>
<evidence type="ECO:0000256" key="1">
    <source>
        <dbReference type="SAM" id="Phobius"/>
    </source>
</evidence>
<keyword evidence="1" id="KW-1133">Transmembrane helix</keyword>
<keyword evidence="1" id="KW-0812">Transmembrane</keyword>
<reference evidence="2" key="1">
    <citation type="submission" date="2018-11" db="EMBL/GenBank/DDBJ databases">
        <authorList>
            <consortium name="Pathogen Informatics"/>
        </authorList>
    </citation>
    <scope>NUCLEOTIDE SEQUENCE</scope>
</reference>
<organism evidence="2 3">
    <name type="scientific">Protopolystoma xenopodis</name>
    <dbReference type="NCBI Taxonomy" id="117903"/>
    <lineage>
        <taxon>Eukaryota</taxon>
        <taxon>Metazoa</taxon>
        <taxon>Spiralia</taxon>
        <taxon>Lophotrochozoa</taxon>
        <taxon>Platyhelminthes</taxon>
        <taxon>Monogenea</taxon>
        <taxon>Polyopisthocotylea</taxon>
        <taxon>Polystomatidea</taxon>
        <taxon>Polystomatidae</taxon>
        <taxon>Protopolystoma</taxon>
    </lineage>
</organism>
<protein>
    <submittedName>
        <fullName evidence="2">Uncharacterized protein</fullName>
    </submittedName>
</protein>
<dbReference type="EMBL" id="CAAALY010267082">
    <property type="protein sequence ID" value="VEL40930.1"/>
    <property type="molecule type" value="Genomic_DNA"/>
</dbReference>
<accession>A0A3S5AYL1</accession>
<proteinExistence type="predicted"/>
<keyword evidence="1" id="KW-0472">Membrane</keyword>
<evidence type="ECO:0000313" key="3">
    <source>
        <dbReference type="Proteomes" id="UP000784294"/>
    </source>
</evidence>
<dbReference type="Proteomes" id="UP000784294">
    <property type="component" value="Unassembled WGS sequence"/>
</dbReference>
<evidence type="ECO:0000313" key="2">
    <source>
        <dbReference type="EMBL" id="VEL40930.1"/>
    </source>
</evidence>